<name>A0A8X6F4A5_TRICU</name>
<proteinExistence type="predicted"/>
<keyword evidence="3" id="KW-1185">Reference proteome</keyword>
<dbReference type="PANTHER" id="PTHR10900">
    <property type="entry name" value="PERIOSTIN-RELATED"/>
    <property type="match status" value="1"/>
</dbReference>
<organism evidence="2 3">
    <name type="scientific">Trichonephila clavata</name>
    <name type="common">Joro spider</name>
    <name type="synonym">Nephila clavata</name>
    <dbReference type="NCBI Taxonomy" id="2740835"/>
    <lineage>
        <taxon>Eukaryota</taxon>
        <taxon>Metazoa</taxon>
        <taxon>Ecdysozoa</taxon>
        <taxon>Arthropoda</taxon>
        <taxon>Chelicerata</taxon>
        <taxon>Arachnida</taxon>
        <taxon>Araneae</taxon>
        <taxon>Araneomorphae</taxon>
        <taxon>Entelegynae</taxon>
        <taxon>Araneoidea</taxon>
        <taxon>Nephilidae</taxon>
        <taxon>Trichonephila</taxon>
    </lineage>
</organism>
<evidence type="ECO:0000259" key="1">
    <source>
        <dbReference type="PROSITE" id="PS50213"/>
    </source>
</evidence>
<dbReference type="OrthoDB" id="6414653at2759"/>
<gene>
    <name evidence="2" type="primary">FAS1</name>
    <name evidence="2" type="ORF">TNCT_220191</name>
</gene>
<dbReference type="AlphaFoldDB" id="A0A8X6F4A5"/>
<evidence type="ECO:0000313" key="2">
    <source>
        <dbReference type="EMBL" id="GFQ70765.1"/>
    </source>
</evidence>
<dbReference type="Proteomes" id="UP000887116">
    <property type="component" value="Unassembled WGS sequence"/>
</dbReference>
<feature type="domain" description="FAS1" evidence="1">
    <location>
        <begin position="171"/>
        <end position="313"/>
    </location>
</feature>
<dbReference type="PROSITE" id="PS50213">
    <property type="entry name" value="FAS1"/>
    <property type="match status" value="2"/>
</dbReference>
<dbReference type="Pfam" id="PF02469">
    <property type="entry name" value="Fasciclin"/>
    <property type="match status" value="2"/>
</dbReference>
<dbReference type="SMART" id="SM00554">
    <property type="entry name" value="FAS1"/>
    <property type="match status" value="2"/>
</dbReference>
<accession>A0A8X6F4A5</accession>
<dbReference type="GO" id="GO:0005615">
    <property type="term" value="C:extracellular space"/>
    <property type="evidence" value="ECO:0007669"/>
    <property type="project" value="TreeGrafter"/>
</dbReference>
<dbReference type="Gene3D" id="2.30.180.10">
    <property type="entry name" value="FAS1 domain"/>
    <property type="match status" value="2"/>
</dbReference>
<dbReference type="InterPro" id="IPR000782">
    <property type="entry name" value="FAS1_domain"/>
</dbReference>
<protein>
    <submittedName>
        <fullName evidence="2">Fasciclin-1</fullName>
    </submittedName>
</protein>
<reference evidence="2" key="1">
    <citation type="submission" date="2020-07" db="EMBL/GenBank/DDBJ databases">
        <title>Multicomponent nature underlies the extraordinary mechanical properties of spider dragline silk.</title>
        <authorList>
            <person name="Kono N."/>
            <person name="Nakamura H."/>
            <person name="Mori M."/>
            <person name="Yoshida Y."/>
            <person name="Ohtoshi R."/>
            <person name="Malay A.D."/>
            <person name="Moran D.A.P."/>
            <person name="Tomita M."/>
            <person name="Numata K."/>
            <person name="Arakawa K."/>
        </authorList>
    </citation>
    <scope>NUCLEOTIDE SEQUENCE</scope>
</reference>
<dbReference type="InterPro" id="IPR050904">
    <property type="entry name" value="Adhesion/Biosynth-related"/>
</dbReference>
<comment type="caution">
    <text evidence="2">The sequence shown here is derived from an EMBL/GenBank/DDBJ whole genome shotgun (WGS) entry which is preliminary data.</text>
</comment>
<dbReference type="InterPro" id="IPR036378">
    <property type="entry name" value="FAS1_dom_sf"/>
</dbReference>
<evidence type="ECO:0000313" key="3">
    <source>
        <dbReference type="Proteomes" id="UP000887116"/>
    </source>
</evidence>
<dbReference type="PANTHER" id="PTHR10900:SF77">
    <property type="entry name" value="FI19380P1"/>
    <property type="match status" value="1"/>
</dbReference>
<feature type="domain" description="FAS1" evidence="1">
    <location>
        <begin position="317"/>
        <end position="460"/>
    </location>
</feature>
<dbReference type="EMBL" id="BMAO01001052">
    <property type="protein sequence ID" value="GFQ70765.1"/>
    <property type="molecule type" value="Genomic_DNA"/>
</dbReference>
<sequence>MSTAEYYVNNAKILRSEDYVSQEGTKQLLYVIDEILQPYVSSTSLPPTALDLLDKPELYDIREPLSAFDFRVKQEGLQELFMREGNNTFFLPVGAGVGHSFNRQQEVDKWVIRGHVIPRTILFTRLVSFDSYPSEAYGDDIKVELTIINESNAMGNSYSLYAQSNTIHSDYRHKKGVNERDGRLSEFLDLVNYAPDFKDILTSSQEKTLFAPSNEAIRQLPAESVALIKTNITAITNLLKLHLVMKSISTDDVLYGRYKDFLSADNRNSLYFRILGDEKNKTLTVDGVGVKAAAVQADIGAVDGMVHIIDRLLGMPYQTVYLKLASDPDLKVTYELAEQDDWGSVLNGNEKRFTFFVPGNEAWAQLRNEMPTEFKQLTMGAFPYHVHKILDRHLVVNRELRSTDLERLKEIQMVHGHFKVIHGGYPNGELLLEWEGLQARIIRPDVQAVNGVIHVIDRVMMKRRDLTKSGSPTGPRCTGFLLFILALVQVAILF</sequence>
<dbReference type="SUPFAM" id="SSF82153">
    <property type="entry name" value="FAS1 domain"/>
    <property type="match status" value="2"/>
</dbReference>